<protein>
    <submittedName>
        <fullName evidence="3">U6 small nuclear RNA (Adenine-(43)-N(6))-methyltransferase</fullName>
    </submittedName>
</protein>
<dbReference type="Proteomes" id="UP001174691">
    <property type="component" value="Unassembled WGS sequence"/>
</dbReference>
<dbReference type="InterPro" id="IPR010286">
    <property type="entry name" value="METTL16/RlmF"/>
</dbReference>
<dbReference type="AlphaFoldDB" id="A0AA38S0U1"/>
<dbReference type="PANTHER" id="PTHR13393:SF0">
    <property type="entry name" value="RNA N6-ADENOSINE-METHYLTRANSFERASE METTL16"/>
    <property type="match status" value="1"/>
</dbReference>
<accession>A0AA38S0U1</accession>
<gene>
    <name evidence="3" type="ORF">NKR19_g1566</name>
</gene>
<keyword evidence="1" id="KW-0489">Methyltransferase</keyword>
<keyword evidence="4" id="KW-1185">Reference proteome</keyword>
<name>A0AA38S0U1_9PEZI</name>
<evidence type="ECO:0000256" key="2">
    <source>
        <dbReference type="ARBA" id="ARBA00022679"/>
    </source>
</evidence>
<dbReference type="GO" id="GO:0070475">
    <property type="term" value="P:rRNA base methylation"/>
    <property type="evidence" value="ECO:0007669"/>
    <property type="project" value="TreeGrafter"/>
</dbReference>
<evidence type="ECO:0000256" key="1">
    <source>
        <dbReference type="ARBA" id="ARBA00022603"/>
    </source>
</evidence>
<evidence type="ECO:0000313" key="3">
    <source>
        <dbReference type="EMBL" id="KAJ9162219.1"/>
    </source>
</evidence>
<evidence type="ECO:0000313" key="4">
    <source>
        <dbReference type="Proteomes" id="UP001174691"/>
    </source>
</evidence>
<dbReference type="Gene3D" id="3.40.50.150">
    <property type="entry name" value="Vaccinia Virus protein VP39"/>
    <property type="match status" value="1"/>
</dbReference>
<dbReference type="Pfam" id="PF05971">
    <property type="entry name" value="Methyltransf_10"/>
    <property type="match status" value="1"/>
</dbReference>
<dbReference type="GO" id="GO:0005634">
    <property type="term" value="C:nucleus"/>
    <property type="evidence" value="ECO:0007669"/>
    <property type="project" value="TreeGrafter"/>
</dbReference>
<reference evidence="3" key="1">
    <citation type="submission" date="2022-07" db="EMBL/GenBank/DDBJ databases">
        <title>Fungi with potential for degradation of polypropylene.</title>
        <authorList>
            <person name="Gostincar C."/>
        </authorList>
    </citation>
    <scope>NUCLEOTIDE SEQUENCE</scope>
    <source>
        <strain evidence="3">EXF-13287</strain>
    </source>
</reference>
<organism evidence="3 4">
    <name type="scientific">Coniochaeta hoffmannii</name>
    <dbReference type="NCBI Taxonomy" id="91930"/>
    <lineage>
        <taxon>Eukaryota</taxon>
        <taxon>Fungi</taxon>
        <taxon>Dikarya</taxon>
        <taxon>Ascomycota</taxon>
        <taxon>Pezizomycotina</taxon>
        <taxon>Sordariomycetes</taxon>
        <taxon>Sordariomycetidae</taxon>
        <taxon>Coniochaetales</taxon>
        <taxon>Coniochaetaceae</taxon>
        <taxon>Coniochaeta</taxon>
    </lineage>
</organism>
<dbReference type="InterPro" id="IPR029063">
    <property type="entry name" value="SAM-dependent_MTases_sf"/>
</dbReference>
<keyword evidence="2" id="KW-0808">Transferase</keyword>
<dbReference type="GO" id="GO:0008168">
    <property type="term" value="F:methyltransferase activity"/>
    <property type="evidence" value="ECO:0007669"/>
    <property type="project" value="UniProtKB-KW"/>
</dbReference>
<proteinExistence type="predicted"/>
<dbReference type="PANTHER" id="PTHR13393">
    <property type="entry name" value="SAM-DEPENDENT METHYLTRANSFERASE"/>
    <property type="match status" value="1"/>
</dbReference>
<dbReference type="CDD" id="cd02440">
    <property type="entry name" value="AdoMet_MTases"/>
    <property type="match status" value="1"/>
</dbReference>
<dbReference type="EMBL" id="JANBVN010000014">
    <property type="protein sequence ID" value="KAJ9162219.1"/>
    <property type="molecule type" value="Genomic_DNA"/>
</dbReference>
<dbReference type="SUPFAM" id="SSF53335">
    <property type="entry name" value="S-adenosyl-L-methionine-dependent methyltransferases"/>
    <property type="match status" value="1"/>
</dbReference>
<comment type="caution">
    <text evidence="3">The sequence shown here is derived from an EMBL/GenBank/DDBJ whole genome shotgun (WGS) entry which is preliminary data.</text>
</comment>
<sequence>MGSKRKAQDELQDVHDMDGSVGTSLVFPKSDLSAVQDSRYASLYAKEVDFRSLSKQDAEFAAILKSNGQLDFSDPAAVMQLTKTLLKLDFGLKIELPNDRLCPPVPNRHNYILWLKELLDTTSYSEPGRKLTGIDIGTGASCIYPLLGTTQRPWYFIATDVDPRSLEYARRNVSINGLEDRIRIVAKAKDDPCLLPLDDCGIEKVDFVMTNPPFYESEADLDQSAKKKARPPNSACTGAPVEMVVEGGELAFVGRLLEESLLLRDRVQWYTSMFGKLPSLHEFLGKLRQNGIDNYAVTEFVQGRKTKRWAVGWSFGDMRPSEKAARGLKAANWKSLLPSPTAAEICKFPTERGVSPVVDDSASAGHQEEAEEVCKLGFLVAVRVARSEATVGVRWLEGHDSGLFESLAGYLKTQLNSTM</sequence>